<sequence>MAGESYHSFVLKLRRLYPEHPLPGREEYRECLRSLAPISFASPAVEFSRYVYVRRMSWCECSWERDLLPLEEDTTILPNYVLSVPFLRYYFPMCLHIAIEYISGVYEAAECGNIDSFFERTLDSIIDHVHLLSSDERELLREFCSLMEESDYLDYLDYPYLRRALDPDAPRLRRIDFRPNEKRKPCC</sequence>
<name>A0A1H6MD86_9BACT</name>
<organism evidence="1 2">
    <name type="scientific">Akkermansia glycaniphila</name>
    <dbReference type="NCBI Taxonomy" id="1679444"/>
    <lineage>
        <taxon>Bacteria</taxon>
        <taxon>Pseudomonadati</taxon>
        <taxon>Verrucomicrobiota</taxon>
        <taxon>Verrucomicrobiia</taxon>
        <taxon>Verrucomicrobiales</taxon>
        <taxon>Akkermansiaceae</taxon>
        <taxon>Akkermansia</taxon>
    </lineage>
</organism>
<dbReference type="EMBL" id="LT629973">
    <property type="protein sequence ID" value="SEH97031.1"/>
    <property type="molecule type" value="Genomic_DNA"/>
</dbReference>
<dbReference type="KEGG" id="agl:PYTT_2179"/>
<dbReference type="Proteomes" id="UP000176204">
    <property type="component" value="Chromosome I"/>
</dbReference>
<dbReference type="AlphaFoldDB" id="A0A1H6MD86"/>
<accession>A0A1H6MD86</accession>
<reference evidence="2" key="1">
    <citation type="submission" date="2016-09" db="EMBL/GenBank/DDBJ databases">
        <authorList>
            <person name="Koehorst J."/>
        </authorList>
    </citation>
    <scope>NUCLEOTIDE SEQUENCE [LARGE SCALE GENOMIC DNA]</scope>
</reference>
<evidence type="ECO:0000313" key="1">
    <source>
        <dbReference type="EMBL" id="SEH97031.1"/>
    </source>
</evidence>
<proteinExistence type="predicted"/>
<keyword evidence="2" id="KW-1185">Reference proteome</keyword>
<dbReference type="STRING" id="1679444.PYTT_2179"/>
<dbReference type="RefSeq" id="WP_176712468.1">
    <property type="nucleotide sequence ID" value="NZ_LT629973.1"/>
</dbReference>
<protein>
    <submittedName>
        <fullName evidence="1">Uncharacterized protein</fullName>
    </submittedName>
</protein>
<evidence type="ECO:0000313" key="2">
    <source>
        <dbReference type="Proteomes" id="UP000176204"/>
    </source>
</evidence>
<gene>
    <name evidence="1" type="ORF">PYTT_2179</name>
</gene>